<dbReference type="Gene3D" id="3.80.10.10">
    <property type="entry name" value="Ribonuclease Inhibitor"/>
    <property type="match status" value="2"/>
</dbReference>
<proteinExistence type="predicted"/>
<dbReference type="AlphaFoldDB" id="A0A6P4G2G1"/>
<dbReference type="SUPFAM" id="SSF52047">
    <property type="entry name" value="RNI-like"/>
    <property type="match status" value="2"/>
</dbReference>
<gene>
    <name evidence="1" type="primary">LOC108053529</name>
</gene>
<sequence>MDRTTIFSLNYYCLFLIFENIKTNCETERNLKRENIIDMYRDLINFVISCVEFQIAFRNWNKKLFDDLIGYYVELKIAFRNANKKLFDDLIDYFQLRVADDVSVHFSAIYNSLQNVSKKDKDHFWNYFTTAIKENVNMQSLELYYKSTEYHPEHLDRLQAIMHSLKNKTLHKLDVDFGSDYSFENFGTFGHLRSLKVNARMCAYDLVQLCRSNPNLCDITFYSTELYGRFSDIVPYCSQLKCLELLMKPDVDATEYATLANLPQLEELWLGGIHQEGTLTELFNGLKLKGVKKLCIPKSMLSKQETQALAQIRSIIAIWSAFSDDNIIWNLAHIPNLESITVFTRPEQYNIMVQFKNVLKKVVVILITPFMTLYLISPGPKPGNLFLNLEIRRFFYGEEHNDEISSDILNFITPLSQRIEVNELHTMGFSGFLQALLQSLANQKLRNVYIREKISMEEADSLVSIPSLNNIICYHNLEEIILMKCKQLDGIKNTETRVYRFRNPEWWARIIHGNFLTLIVDFSECSFRFFCPLANFKNLKKLVIKGYYMCDSLTLLFKRFEENRNLEDLEMDIIDTTALHGLAQISSIKVLKCGFFCSRAYRTLANLNQLESLTISLQPNGSLKRLFNLLADEEQYRNLQADISIDEATANNLKTLQTISRYWYRPSHQCEDILQNLTDLRLHGISMWGLLKELKVLSSLQSLFLDNSHLDFLDIVELTKISWLKHLRLGLTDKKCILMLIQLKNLEVLEITSTHHAAEDESNFILPFLESCQNLRSITLHRYYDFLSKDYLNGILTVIKLLKDPEINPPFELVGMWCDFENLNQLHGYDDAFLQLRRIKQEEFESDEDDIVLNDDFWQKFEMDLINYNDNSSYSDEENN</sequence>
<organism evidence="1">
    <name type="scientific">Drosophila rhopaloa</name>
    <name type="common">Fruit fly</name>
    <dbReference type="NCBI Taxonomy" id="1041015"/>
    <lineage>
        <taxon>Eukaryota</taxon>
        <taxon>Metazoa</taxon>
        <taxon>Ecdysozoa</taxon>
        <taxon>Arthropoda</taxon>
        <taxon>Hexapoda</taxon>
        <taxon>Insecta</taxon>
        <taxon>Pterygota</taxon>
        <taxon>Neoptera</taxon>
        <taxon>Endopterygota</taxon>
        <taxon>Diptera</taxon>
        <taxon>Brachycera</taxon>
        <taxon>Muscomorpha</taxon>
        <taxon>Ephydroidea</taxon>
        <taxon>Drosophilidae</taxon>
        <taxon>Drosophila</taxon>
        <taxon>Sophophora</taxon>
    </lineage>
</organism>
<protein>
    <submittedName>
        <fullName evidence="1">Uncharacterized protein LOC108053529 isoform X1</fullName>
    </submittedName>
</protein>
<evidence type="ECO:0000313" key="1">
    <source>
        <dbReference type="RefSeq" id="XP_016991711.1"/>
    </source>
</evidence>
<dbReference type="GeneID" id="108053529"/>
<accession>A0A6P4G2G1</accession>
<dbReference type="RefSeq" id="XP_016991711.1">
    <property type="nucleotide sequence ID" value="XM_017136222.1"/>
</dbReference>
<dbReference type="OrthoDB" id="7871965at2759"/>
<reference evidence="1" key="1">
    <citation type="submission" date="2025-08" db="UniProtKB">
        <authorList>
            <consortium name="RefSeq"/>
        </authorList>
    </citation>
    <scope>IDENTIFICATION</scope>
</reference>
<dbReference type="InterPro" id="IPR032675">
    <property type="entry name" value="LRR_dom_sf"/>
</dbReference>
<name>A0A6P4G2G1_DRORH</name>
<dbReference type="RefSeq" id="XP_016991711.2">
    <property type="nucleotide sequence ID" value="XM_017136222.2"/>
</dbReference>